<sequence length="145" mass="16503">MVENDNKNLLNDNRHGNAKIQIVPAPTKTLQHLPKRPAVDLAFHDLTYRVREGGRNIVGIQYSIKDTYNISFIHISKAIYIRNTNKCIRESFDSISATQTSISPVGCTLPIKFLEDFNTQASRNDNNLEQKSSFSCLLFQHLKII</sequence>
<reference evidence="1" key="2">
    <citation type="submission" date="2020-05" db="UniProtKB">
        <authorList>
            <consortium name="EnsemblMetazoa"/>
        </authorList>
    </citation>
    <scope>IDENTIFICATION</scope>
    <source>
        <strain evidence="1">IAEA</strain>
    </source>
</reference>
<dbReference type="Proteomes" id="UP000091820">
    <property type="component" value="Unassembled WGS sequence"/>
</dbReference>
<protein>
    <submittedName>
        <fullName evidence="1">Uncharacterized protein</fullName>
    </submittedName>
</protein>
<name>A0A1A9W0I0_9MUSC</name>
<dbReference type="AlphaFoldDB" id="A0A1A9W0I0"/>
<reference evidence="2" key="1">
    <citation type="submission" date="2014-03" db="EMBL/GenBank/DDBJ databases">
        <authorList>
            <person name="Aksoy S."/>
            <person name="Warren W."/>
            <person name="Wilson R.K."/>
        </authorList>
    </citation>
    <scope>NUCLEOTIDE SEQUENCE [LARGE SCALE GENOMIC DNA]</scope>
    <source>
        <strain evidence="2">IAEA</strain>
    </source>
</reference>
<evidence type="ECO:0000313" key="1">
    <source>
        <dbReference type="EnsemblMetazoa" id="GBRI001910-PA"/>
    </source>
</evidence>
<proteinExistence type="predicted"/>
<evidence type="ECO:0000313" key="2">
    <source>
        <dbReference type="Proteomes" id="UP000091820"/>
    </source>
</evidence>
<dbReference type="STRING" id="37001.A0A1A9W0I0"/>
<dbReference type="EnsemblMetazoa" id="GBRI001910-RA">
    <property type="protein sequence ID" value="GBRI001910-PA"/>
    <property type="gene ID" value="GBRI001910"/>
</dbReference>
<organism evidence="1 2">
    <name type="scientific">Glossina brevipalpis</name>
    <dbReference type="NCBI Taxonomy" id="37001"/>
    <lineage>
        <taxon>Eukaryota</taxon>
        <taxon>Metazoa</taxon>
        <taxon>Ecdysozoa</taxon>
        <taxon>Arthropoda</taxon>
        <taxon>Hexapoda</taxon>
        <taxon>Insecta</taxon>
        <taxon>Pterygota</taxon>
        <taxon>Neoptera</taxon>
        <taxon>Endopterygota</taxon>
        <taxon>Diptera</taxon>
        <taxon>Brachycera</taxon>
        <taxon>Muscomorpha</taxon>
        <taxon>Hippoboscoidea</taxon>
        <taxon>Glossinidae</taxon>
        <taxon>Glossina</taxon>
    </lineage>
</organism>
<accession>A0A1A9W0I0</accession>
<dbReference type="VEuPathDB" id="VectorBase:GBRI001910"/>
<keyword evidence="2" id="KW-1185">Reference proteome</keyword>